<comment type="caution">
    <text evidence="2">The sequence shown here is derived from an EMBL/GenBank/DDBJ whole genome shotgun (WGS) entry which is preliminary data.</text>
</comment>
<proteinExistence type="predicted"/>
<feature type="domain" description="NADH:ubiquinone oxidoreductase 30kDa subunit" evidence="1">
    <location>
        <begin position="9"/>
        <end position="91"/>
    </location>
</feature>
<dbReference type="InterPro" id="IPR001268">
    <property type="entry name" value="NADH_UbQ_OxRdtase_30kDa_su"/>
</dbReference>
<dbReference type="RefSeq" id="WP_170820200.1">
    <property type="nucleotide sequence ID" value="NZ_JAAOXG010000003.1"/>
</dbReference>
<evidence type="ECO:0000259" key="1">
    <source>
        <dbReference type="Pfam" id="PF00329"/>
    </source>
</evidence>
<keyword evidence="3" id="KW-1185">Reference proteome</keyword>
<reference evidence="2 3" key="1">
    <citation type="submission" date="2020-03" db="EMBL/GenBank/DDBJ databases">
        <title>Genome Sequence of industrial isolate, B5A.</title>
        <authorList>
            <person name="Sharma S."/>
            <person name="Patil P.B."/>
            <person name="Korpole S."/>
        </authorList>
    </citation>
    <scope>NUCLEOTIDE SEQUENCE [LARGE SCALE GENOMIC DNA]</scope>
    <source>
        <strain evidence="2 3">PI-S10-B5A</strain>
    </source>
</reference>
<accession>A0ABX1VKS5</accession>
<evidence type="ECO:0000313" key="3">
    <source>
        <dbReference type="Proteomes" id="UP000539052"/>
    </source>
</evidence>
<dbReference type="Gene3D" id="3.30.460.80">
    <property type="entry name" value="NADH:ubiquinone oxidoreductase, 30kDa subunit"/>
    <property type="match status" value="1"/>
</dbReference>
<dbReference type="Pfam" id="PF00329">
    <property type="entry name" value="Complex1_30kDa"/>
    <property type="match status" value="1"/>
</dbReference>
<dbReference type="Proteomes" id="UP000539052">
    <property type="component" value="Unassembled WGS sequence"/>
</dbReference>
<dbReference type="SUPFAM" id="SSF143243">
    <property type="entry name" value="Nqo5-like"/>
    <property type="match status" value="1"/>
</dbReference>
<sequence>MKEQILKEISPNDLLTEIMKIKNDGYRLVAITCTNKNGMELTYSFDKDYELLNLRLTTDTETELPSISILYPYSFLYENEIKELFGVKITGIMPDFNDNLYKIPVKTPFGVNK</sequence>
<dbReference type="InterPro" id="IPR037232">
    <property type="entry name" value="NADH_quin_OxRdtase_su_C/D-like"/>
</dbReference>
<gene>
    <name evidence="2" type="ORF">G9470_03515</name>
</gene>
<dbReference type="EMBL" id="JAAOXG010000003">
    <property type="protein sequence ID" value="NNJ28870.1"/>
    <property type="molecule type" value="Genomic_DNA"/>
</dbReference>
<organism evidence="2 3">
    <name type="scientific">Lacrimispora defluvii</name>
    <dbReference type="NCBI Taxonomy" id="2719233"/>
    <lineage>
        <taxon>Bacteria</taxon>
        <taxon>Bacillati</taxon>
        <taxon>Bacillota</taxon>
        <taxon>Clostridia</taxon>
        <taxon>Lachnospirales</taxon>
        <taxon>Lachnospiraceae</taxon>
        <taxon>Lacrimispora</taxon>
    </lineage>
</organism>
<name>A0ABX1VKS5_9FIRM</name>
<evidence type="ECO:0000313" key="2">
    <source>
        <dbReference type="EMBL" id="NNJ28870.1"/>
    </source>
</evidence>
<protein>
    <submittedName>
        <fullName evidence="2">NADH-quinone oxidoreductase subunit C</fullName>
    </submittedName>
</protein>